<dbReference type="OrthoDB" id="66275at2"/>
<dbReference type="EC" id="3.5.1.28" evidence="2"/>
<dbReference type="GO" id="GO:0008745">
    <property type="term" value="F:N-acetylmuramoyl-L-alanine amidase activity"/>
    <property type="evidence" value="ECO:0007669"/>
    <property type="project" value="UniProtKB-EC"/>
</dbReference>
<dbReference type="InterPro" id="IPR006311">
    <property type="entry name" value="TAT_signal"/>
</dbReference>
<dbReference type="InterPro" id="IPR036505">
    <property type="entry name" value="Amidase/PGRP_sf"/>
</dbReference>
<dbReference type="GO" id="GO:0009253">
    <property type="term" value="P:peptidoglycan catabolic process"/>
    <property type="evidence" value="ECO:0007669"/>
    <property type="project" value="InterPro"/>
</dbReference>
<feature type="signal peptide" evidence="5">
    <location>
        <begin position="1"/>
        <end position="44"/>
    </location>
</feature>
<evidence type="ECO:0000256" key="5">
    <source>
        <dbReference type="SAM" id="SignalP"/>
    </source>
</evidence>
<gene>
    <name evidence="7" type="ORF">VT50_0215800</name>
</gene>
<keyword evidence="4" id="KW-0961">Cell wall biogenesis/degradation</keyword>
<comment type="catalytic activity">
    <reaction evidence="1">
        <text>Hydrolyzes the link between N-acetylmuramoyl residues and L-amino acid residues in certain cell-wall glycopeptides.</text>
        <dbReference type="EC" id="3.5.1.28"/>
    </reaction>
</comment>
<dbReference type="EMBL" id="LAKD02000038">
    <property type="protein sequence ID" value="OPF79525.1"/>
    <property type="molecule type" value="Genomic_DNA"/>
</dbReference>
<dbReference type="FunFam" id="3.40.80.10:FF:000006">
    <property type="entry name" value="N-acetylmuramoyl-L-alanine amidase"/>
    <property type="match status" value="1"/>
</dbReference>
<keyword evidence="5" id="KW-0732">Signal</keyword>
<evidence type="ECO:0000256" key="3">
    <source>
        <dbReference type="ARBA" id="ARBA00022801"/>
    </source>
</evidence>
<dbReference type="CDD" id="cd06583">
    <property type="entry name" value="PGRP"/>
    <property type="match status" value="1"/>
</dbReference>
<dbReference type="PANTHER" id="PTHR30417">
    <property type="entry name" value="N-ACETYLMURAMOYL-L-ALANINE AMIDASE AMID"/>
    <property type="match status" value="1"/>
</dbReference>
<dbReference type="AlphaFoldDB" id="A0A1V4D544"/>
<sequence>MEAHGRTPTRRALLRSSAYLATAATGLAATGLAATAATATTAHADGRRRRAAAYPPTHWIPASTSNYRVSDRPTAYPIDFIVIHVTQETFPDAMKIFQDPAKQVSAHYMVASADGYIGQFVREKDVAWHAGNKDYNNRSIGIEHEGWVDEPEWFTDEMYASSAALTAAVCDRYGIPKNRDHIIGHVEVPGTDHTDPGPLWDWDRYMELVNGGARVTRAHRGV</sequence>
<accession>A0A1V4D544</accession>
<dbReference type="RefSeq" id="WP_046090117.1">
    <property type="nucleotide sequence ID" value="NZ_LAKD02000038.1"/>
</dbReference>
<dbReference type="Proteomes" id="UP000033615">
    <property type="component" value="Unassembled WGS sequence"/>
</dbReference>
<dbReference type="Pfam" id="PF01510">
    <property type="entry name" value="Amidase_2"/>
    <property type="match status" value="1"/>
</dbReference>
<keyword evidence="3" id="KW-0378">Hydrolase</keyword>
<feature type="chain" id="PRO_5010717838" description="N-acetylmuramoyl-L-alanine amidase" evidence="5">
    <location>
        <begin position="45"/>
        <end position="222"/>
    </location>
</feature>
<dbReference type="InterPro" id="IPR051206">
    <property type="entry name" value="NAMLAA_amidase_2"/>
</dbReference>
<reference evidence="7" key="1">
    <citation type="submission" date="2016-12" db="EMBL/GenBank/DDBJ databases">
        <title>Genome sequence of Streptomyces antioxidans MUSC 164.</title>
        <authorList>
            <person name="Lee L.-H."/>
            <person name="Ser H.-L."/>
        </authorList>
    </citation>
    <scope>NUCLEOTIDE SEQUENCE [LARGE SCALE GENOMIC DNA]</scope>
    <source>
        <strain evidence="7">MUSC 164</strain>
    </source>
</reference>
<keyword evidence="8" id="KW-1185">Reference proteome</keyword>
<dbReference type="GO" id="GO:0009254">
    <property type="term" value="P:peptidoglycan turnover"/>
    <property type="evidence" value="ECO:0007669"/>
    <property type="project" value="TreeGrafter"/>
</dbReference>
<evidence type="ECO:0000313" key="8">
    <source>
        <dbReference type="Proteomes" id="UP000033615"/>
    </source>
</evidence>
<dbReference type="SMART" id="SM00644">
    <property type="entry name" value="Ami_2"/>
    <property type="match status" value="1"/>
</dbReference>
<proteinExistence type="predicted"/>
<protein>
    <recommendedName>
        <fullName evidence="2">N-acetylmuramoyl-L-alanine amidase</fullName>
        <ecNumber evidence="2">3.5.1.28</ecNumber>
    </recommendedName>
</protein>
<organism evidence="7 8">
    <name type="scientific">Streptomyces antioxidans</name>
    <dbReference type="NCBI Taxonomy" id="1507734"/>
    <lineage>
        <taxon>Bacteria</taxon>
        <taxon>Bacillati</taxon>
        <taxon>Actinomycetota</taxon>
        <taxon>Actinomycetes</taxon>
        <taxon>Kitasatosporales</taxon>
        <taxon>Streptomycetaceae</taxon>
        <taxon>Streptomyces</taxon>
    </lineage>
</organism>
<dbReference type="GO" id="GO:0071555">
    <property type="term" value="P:cell wall organization"/>
    <property type="evidence" value="ECO:0007669"/>
    <property type="project" value="UniProtKB-KW"/>
</dbReference>
<evidence type="ECO:0000256" key="1">
    <source>
        <dbReference type="ARBA" id="ARBA00001561"/>
    </source>
</evidence>
<evidence type="ECO:0000313" key="7">
    <source>
        <dbReference type="EMBL" id="OPF79525.1"/>
    </source>
</evidence>
<comment type="caution">
    <text evidence="7">The sequence shown here is derived from an EMBL/GenBank/DDBJ whole genome shotgun (WGS) entry which is preliminary data.</text>
</comment>
<name>A0A1V4D544_9ACTN</name>
<evidence type="ECO:0000259" key="6">
    <source>
        <dbReference type="SMART" id="SM00644"/>
    </source>
</evidence>
<dbReference type="SUPFAM" id="SSF55846">
    <property type="entry name" value="N-acetylmuramoyl-L-alanine amidase-like"/>
    <property type="match status" value="1"/>
</dbReference>
<evidence type="ECO:0000256" key="2">
    <source>
        <dbReference type="ARBA" id="ARBA00011901"/>
    </source>
</evidence>
<evidence type="ECO:0000256" key="4">
    <source>
        <dbReference type="ARBA" id="ARBA00023316"/>
    </source>
</evidence>
<dbReference type="PROSITE" id="PS51318">
    <property type="entry name" value="TAT"/>
    <property type="match status" value="1"/>
</dbReference>
<feature type="domain" description="N-acetylmuramoyl-L-alanine amidase" evidence="6">
    <location>
        <begin position="67"/>
        <end position="197"/>
    </location>
</feature>
<dbReference type="PANTHER" id="PTHR30417:SF1">
    <property type="entry name" value="N-ACETYLMURAMOYL-L-ALANINE AMIDASE AMID"/>
    <property type="match status" value="1"/>
</dbReference>
<dbReference type="Gene3D" id="3.40.80.10">
    <property type="entry name" value="Peptidoglycan recognition protein-like"/>
    <property type="match status" value="1"/>
</dbReference>
<dbReference type="InterPro" id="IPR002502">
    <property type="entry name" value="Amidase_domain"/>
</dbReference>